<name>A0A5C3N537_9AGAM</name>
<feature type="non-terminal residue" evidence="2">
    <location>
        <position position="127"/>
    </location>
</feature>
<dbReference type="Proteomes" id="UP000305948">
    <property type="component" value="Unassembled WGS sequence"/>
</dbReference>
<keyword evidence="3" id="KW-1185">Reference proteome</keyword>
<reference evidence="2 3" key="1">
    <citation type="journal article" date="2019" name="Nat. Ecol. Evol.">
        <title>Megaphylogeny resolves global patterns of mushroom evolution.</title>
        <authorList>
            <person name="Varga T."/>
            <person name="Krizsan K."/>
            <person name="Foldi C."/>
            <person name="Dima B."/>
            <person name="Sanchez-Garcia M."/>
            <person name="Sanchez-Ramirez S."/>
            <person name="Szollosi G.J."/>
            <person name="Szarkandi J.G."/>
            <person name="Papp V."/>
            <person name="Albert L."/>
            <person name="Andreopoulos W."/>
            <person name="Angelini C."/>
            <person name="Antonin V."/>
            <person name="Barry K.W."/>
            <person name="Bougher N.L."/>
            <person name="Buchanan P."/>
            <person name="Buyck B."/>
            <person name="Bense V."/>
            <person name="Catcheside P."/>
            <person name="Chovatia M."/>
            <person name="Cooper J."/>
            <person name="Damon W."/>
            <person name="Desjardin D."/>
            <person name="Finy P."/>
            <person name="Geml J."/>
            <person name="Haridas S."/>
            <person name="Hughes K."/>
            <person name="Justo A."/>
            <person name="Karasinski D."/>
            <person name="Kautmanova I."/>
            <person name="Kiss B."/>
            <person name="Kocsube S."/>
            <person name="Kotiranta H."/>
            <person name="LaButti K.M."/>
            <person name="Lechner B.E."/>
            <person name="Liimatainen K."/>
            <person name="Lipzen A."/>
            <person name="Lukacs Z."/>
            <person name="Mihaltcheva S."/>
            <person name="Morgado L.N."/>
            <person name="Niskanen T."/>
            <person name="Noordeloos M.E."/>
            <person name="Ohm R.A."/>
            <person name="Ortiz-Santana B."/>
            <person name="Ovrebo C."/>
            <person name="Racz N."/>
            <person name="Riley R."/>
            <person name="Savchenko A."/>
            <person name="Shiryaev A."/>
            <person name="Soop K."/>
            <person name="Spirin V."/>
            <person name="Szebenyi C."/>
            <person name="Tomsovsky M."/>
            <person name="Tulloss R.E."/>
            <person name="Uehling J."/>
            <person name="Grigoriev I.V."/>
            <person name="Vagvolgyi C."/>
            <person name="Papp T."/>
            <person name="Martin F.M."/>
            <person name="Miettinen O."/>
            <person name="Hibbett D.S."/>
            <person name="Nagy L.G."/>
        </authorList>
    </citation>
    <scope>NUCLEOTIDE SEQUENCE [LARGE SCALE GENOMIC DNA]</scope>
    <source>
        <strain evidence="2 3">OMC1185</strain>
    </source>
</reference>
<dbReference type="AlphaFoldDB" id="A0A5C3N537"/>
<gene>
    <name evidence="2" type="ORF">OE88DRAFT_1679558</name>
</gene>
<accession>A0A5C3N537</accession>
<feature type="region of interest" description="Disordered" evidence="1">
    <location>
        <begin position="1"/>
        <end position="34"/>
    </location>
</feature>
<evidence type="ECO:0000313" key="2">
    <source>
        <dbReference type="EMBL" id="TFK51967.1"/>
    </source>
</evidence>
<dbReference type="EMBL" id="ML213510">
    <property type="protein sequence ID" value="TFK51967.1"/>
    <property type="molecule type" value="Genomic_DNA"/>
</dbReference>
<dbReference type="OrthoDB" id="2802795at2759"/>
<proteinExistence type="predicted"/>
<evidence type="ECO:0000313" key="3">
    <source>
        <dbReference type="Proteomes" id="UP000305948"/>
    </source>
</evidence>
<evidence type="ECO:0000256" key="1">
    <source>
        <dbReference type="SAM" id="MobiDB-lite"/>
    </source>
</evidence>
<sequence length="127" mass="14131">MKSCLKLSPPSSPPSRDDPAYARCPPPASRPPYKRKAVSFCREGEEQVFIADDWDRTPAEVTQKLSYQDVLELKQLQLSLPRASQPPDPLARPHTQVEYLRRVPIGLMPLLPETTGSPVTTPPSEPS</sequence>
<protein>
    <submittedName>
        <fullName evidence="2">Uncharacterized protein</fullName>
    </submittedName>
</protein>
<dbReference type="STRING" id="5364.A0A5C3N537"/>
<feature type="region of interest" description="Disordered" evidence="1">
    <location>
        <begin position="108"/>
        <end position="127"/>
    </location>
</feature>
<organism evidence="2 3">
    <name type="scientific">Heliocybe sulcata</name>
    <dbReference type="NCBI Taxonomy" id="5364"/>
    <lineage>
        <taxon>Eukaryota</taxon>
        <taxon>Fungi</taxon>
        <taxon>Dikarya</taxon>
        <taxon>Basidiomycota</taxon>
        <taxon>Agaricomycotina</taxon>
        <taxon>Agaricomycetes</taxon>
        <taxon>Gloeophyllales</taxon>
        <taxon>Gloeophyllaceae</taxon>
        <taxon>Heliocybe</taxon>
    </lineage>
</organism>